<reference evidence="2" key="1">
    <citation type="journal article" date="2023" name="Mol. Phylogenet. Evol.">
        <title>Genome-scale phylogeny and comparative genomics of the fungal order Sordariales.</title>
        <authorList>
            <person name="Hensen N."/>
            <person name="Bonometti L."/>
            <person name="Westerberg I."/>
            <person name="Brannstrom I.O."/>
            <person name="Guillou S."/>
            <person name="Cros-Aarteil S."/>
            <person name="Calhoun S."/>
            <person name="Haridas S."/>
            <person name="Kuo A."/>
            <person name="Mondo S."/>
            <person name="Pangilinan J."/>
            <person name="Riley R."/>
            <person name="LaButti K."/>
            <person name="Andreopoulos B."/>
            <person name="Lipzen A."/>
            <person name="Chen C."/>
            <person name="Yan M."/>
            <person name="Daum C."/>
            <person name="Ng V."/>
            <person name="Clum A."/>
            <person name="Steindorff A."/>
            <person name="Ohm R.A."/>
            <person name="Martin F."/>
            <person name="Silar P."/>
            <person name="Natvig D.O."/>
            <person name="Lalanne C."/>
            <person name="Gautier V."/>
            <person name="Ament-Velasquez S.L."/>
            <person name="Kruys A."/>
            <person name="Hutchinson M.I."/>
            <person name="Powell A.J."/>
            <person name="Barry K."/>
            <person name="Miller A.N."/>
            <person name="Grigoriev I.V."/>
            <person name="Debuchy R."/>
            <person name="Gladieux P."/>
            <person name="Hiltunen Thoren M."/>
            <person name="Johannesson H."/>
        </authorList>
    </citation>
    <scope>NUCLEOTIDE SEQUENCE</scope>
    <source>
        <strain evidence="2">CBS 123565</strain>
    </source>
</reference>
<name>A0AAN6ZE44_9PEZI</name>
<evidence type="ECO:0000313" key="3">
    <source>
        <dbReference type="Proteomes" id="UP001304895"/>
    </source>
</evidence>
<feature type="compositionally biased region" description="Polar residues" evidence="1">
    <location>
        <begin position="42"/>
        <end position="52"/>
    </location>
</feature>
<protein>
    <submittedName>
        <fullName evidence="2">Uncharacterized protein</fullName>
    </submittedName>
</protein>
<keyword evidence="3" id="KW-1185">Reference proteome</keyword>
<proteinExistence type="predicted"/>
<dbReference type="Proteomes" id="UP001304895">
    <property type="component" value="Unassembled WGS sequence"/>
</dbReference>
<accession>A0AAN6ZE44</accession>
<evidence type="ECO:0000313" key="2">
    <source>
        <dbReference type="EMBL" id="KAK4134977.1"/>
    </source>
</evidence>
<reference evidence="2" key="2">
    <citation type="submission" date="2023-05" db="EMBL/GenBank/DDBJ databases">
        <authorList>
            <consortium name="Lawrence Berkeley National Laboratory"/>
            <person name="Steindorff A."/>
            <person name="Hensen N."/>
            <person name="Bonometti L."/>
            <person name="Westerberg I."/>
            <person name="Brannstrom I.O."/>
            <person name="Guillou S."/>
            <person name="Cros-Aarteil S."/>
            <person name="Calhoun S."/>
            <person name="Haridas S."/>
            <person name="Kuo A."/>
            <person name="Mondo S."/>
            <person name="Pangilinan J."/>
            <person name="Riley R."/>
            <person name="Labutti K."/>
            <person name="Andreopoulos B."/>
            <person name="Lipzen A."/>
            <person name="Chen C."/>
            <person name="Yanf M."/>
            <person name="Daum C."/>
            <person name="Ng V."/>
            <person name="Clum A."/>
            <person name="Ohm R."/>
            <person name="Martin F."/>
            <person name="Silar P."/>
            <person name="Natvig D."/>
            <person name="Lalanne C."/>
            <person name="Gautier V."/>
            <person name="Ament-Velasquez S.L."/>
            <person name="Kruys A."/>
            <person name="Hutchinson M.I."/>
            <person name="Powell A.J."/>
            <person name="Barry K."/>
            <person name="Miller A.N."/>
            <person name="Grigoriev I.V."/>
            <person name="Debuchy R."/>
            <person name="Gladieux P."/>
            <person name="Thoren M.H."/>
            <person name="Johannesson H."/>
        </authorList>
    </citation>
    <scope>NUCLEOTIDE SEQUENCE</scope>
    <source>
        <strain evidence="2">CBS 123565</strain>
    </source>
</reference>
<gene>
    <name evidence="2" type="ORF">BT67DRAFT_441410</name>
</gene>
<feature type="compositionally biased region" description="Pro residues" evidence="1">
    <location>
        <begin position="74"/>
        <end position="83"/>
    </location>
</feature>
<feature type="compositionally biased region" description="Low complexity" evidence="1">
    <location>
        <begin position="61"/>
        <end position="73"/>
    </location>
</feature>
<comment type="caution">
    <text evidence="2">The sequence shown here is derived from an EMBL/GenBank/DDBJ whole genome shotgun (WGS) entry which is preliminary data.</text>
</comment>
<dbReference type="AlphaFoldDB" id="A0AAN6ZE44"/>
<sequence length="83" mass="8516">MQCPQTSVDRPPTCLCQSILPPVLACAGDNTAHGIRTRETITNSPHGLQSRPSHAAAVNQPLATASPESAPTAPTNPHPSGSP</sequence>
<evidence type="ECO:0000256" key="1">
    <source>
        <dbReference type="SAM" id="MobiDB-lite"/>
    </source>
</evidence>
<organism evidence="2 3">
    <name type="scientific">Trichocladium antarcticum</name>
    <dbReference type="NCBI Taxonomy" id="1450529"/>
    <lineage>
        <taxon>Eukaryota</taxon>
        <taxon>Fungi</taxon>
        <taxon>Dikarya</taxon>
        <taxon>Ascomycota</taxon>
        <taxon>Pezizomycotina</taxon>
        <taxon>Sordariomycetes</taxon>
        <taxon>Sordariomycetidae</taxon>
        <taxon>Sordariales</taxon>
        <taxon>Chaetomiaceae</taxon>
        <taxon>Trichocladium</taxon>
    </lineage>
</organism>
<dbReference type="EMBL" id="MU853407">
    <property type="protein sequence ID" value="KAK4134977.1"/>
    <property type="molecule type" value="Genomic_DNA"/>
</dbReference>
<feature type="region of interest" description="Disordered" evidence="1">
    <location>
        <begin position="42"/>
        <end position="83"/>
    </location>
</feature>